<dbReference type="Gene3D" id="2.30.42.10">
    <property type="match status" value="3"/>
</dbReference>
<dbReference type="Pfam" id="PF13365">
    <property type="entry name" value="Trypsin_2"/>
    <property type="match status" value="1"/>
</dbReference>
<evidence type="ECO:0000259" key="3">
    <source>
        <dbReference type="Pfam" id="PF12812"/>
    </source>
</evidence>
<organism evidence="4 5">
    <name type="scientific">Tuber aestivum</name>
    <name type="common">summer truffle</name>
    <dbReference type="NCBI Taxonomy" id="59557"/>
    <lineage>
        <taxon>Eukaryota</taxon>
        <taxon>Fungi</taxon>
        <taxon>Dikarya</taxon>
        <taxon>Ascomycota</taxon>
        <taxon>Pezizomycotina</taxon>
        <taxon>Pezizomycetes</taxon>
        <taxon>Pezizales</taxon>
        <taxon>Tuberaceae</taxon>
        <taxon>Tuber</taxon>
    </lineage>
</organism>
<proteinExistence type="predicted"/>
<dbReference type="InterPro" id="IPR025926">
    <property type="entry name" value="PDZ-like_dom"/>
</dbReference>
<dbReference type="PANTHER" id="PTHR46366:SF1">
    <property type="entry name" value="PDZ DOMAIN-CONTAINING PROTEIN C1685.05"/>
    <property type="match status" value="1"/>
</dbReference>
<dbReference type="InterPro" id="IPR036034">
    <property type="entry name" value="PDZ_sf"/>
</dbReference>
<evidence type="ECO:0000313" key="5">
    <source>
        <dbReference type="Proteomes" id="UP001412239"/>
    </source>
</evidence>
<evidence type="ECO:0000256" key="2">
    <source>
        <dbReference type="SAM" id="MobiDB-lite"/>
    </source>
</evidence>
<accession>A0A292PP99</accession>
<evidence type="ECO:0000256" key="1">
    <source>
        <dbReference type="ARBA" id="ARBA00022703"/>
    </source>
</evidence>
<feature type="region of interest" description="Disordered" evidence="2">
    <location>
        <begin position="85"/>
        <end position="133"/>
    </location>
</feature>
<dbReference type="Proteomes" id="UP001412239">
    <property type="component" value="Unassembled WGS sequence"/>
</dbReference>
<dbReference type="PANTHER" id="PTHR46366">
    <property type="entry name" value="PRO-APOPTOTIC SERINE PROTEASE NMA111"/>
    <property type="match status" value="1"/>
</dbReference>
<dbReference type="Gene3D" id="2.40.10.10">
    <property type="entry name" value="Trypsin-like serine proteases"/>
    <property type="match status" value="2"/>
</dbReference>
<dbReference type="SUPFAM" id="SSF50156">
    <property type="entry name" value="PDZ domain-like"/>
    <property type="match status" value="3"/>
</dbReference>
<dbReference type="InterPro" id="IPR043504">
    <property type="entry name" value="Peptidase_S1_PA_chymotrypsin"/>
</dbReference>
<feature type="domain" description="PDZ-like" evidence="3">
    <location>
        <begin position="506"/>
        <end position="580"/>
    </location>
</feature>
<dbReference type="Pfam" id="PF12812">
    <property type="entry name" value="PDZ_1"/>
    <property type="match status" value="1"/>
</dbReference>
<protein>
    <recommendedName>
        <fullName evidence="3">PDZ-like domain-containing protein</fullName>
    </recommendedName>
</protein>
<gene>
    <name evidence="4" type="ORF">GSTUAT00007439001</name>
</gene>
<keyword evidence="5" id="KW-1185">Reference proteome</keyword>
<dbReference type="SUPFAM" id="SSF50494">
    <property type="entry name" value="Trypsin-like serine proteases"/>
    <property type="match status" value="1"/>
</dbReference>
<reference evidence="4" key="1">
    <citation type="submission" date="2015-10" db="EMBL/GenBank/DDBJ databases">
        <authorList>
            <person name="Regsiter A."/>
            <person name="william w."/>
        </authorList>
    </citation>
    <scope>NUCLEOTIDE SEQUENCE</scope>
    <source>
        <strain evidence="4">Montdore</strain>
    </source>
</reference>
<name>A0A292PP99_9PEZI</name>
<sequence length="1149" mass="125485">MDESSSNTPYPQYLQPVPAQNIIKTPQTGALDSAFRRTADSYFPLQGSELAISASSSSKVPSTLADLQGREPKKMVALVVPAAGDEAPRVEAGTPSEEEKSAPEISVPKIEQPPPETRHTPAINAPPTPPLSRSMSAMSVISGVSAVSSTSDKETWDRTIARVIKGIVSIKATTTRPFDTESAGDYTATGFVISRKHGLILSNRHVVSPAPITSVAVFVNYEEVPIKPVYRDPTHDFGIFRYDPSKLKHISVEEIELRPELARVGEDIKVVGNDAGEKLSILGSTLARLDRHAPSYGTDSYNDFNTFYMQAASGTSGGSSGSPVLNINGQAVALNAGGSNSSQSSFYLPLHRVVRAVEKIKRGEAVSRGTLQTEFLHHSYDELRRLGLTELMEEGCRARNPSATGLLGVIRVLKGGPASPDRKQLPSEAELAVPAGVTRVPGLEPGDILFTCNGKHITDFIGLWSIIDDTVGEDIVLEIFRAGKEGKAGATGRLQVVCTVQDLHTITPSRFLEIGGAVIHDLSYQMGRNHNVQLGTGVFCAASGFLLWSSWSRDFLITAVDGKPTKNLDQFIEVIREIPDYKRVPFMTRSMGRSEDQMMMVDIDRHFFLAALFVRNDKAGTWVRREFGASPPEEVLCAPEIKDEDAIDAEGGDEEEAEEAALEKLKGSLVNVVCRLPYSIYGHTSASNYSGVGMVVSLSPVPLILFDRSSVPAEMLDIRLTVSNKNIPGQVVYLGAFTLVTFDNKNLSKNVSVPEWDTTPLKVRDEVKVVGLTSDQLLVQKETSIASIGVNFNTWQCNPPRHRLINVENINVSESSGCWGGVIVRKPSKTASDEEKRILKVAAYYMTISSQNKNGDDSFWTQGLDIRRYVLPVVTRINEELATGPVEPPRRDLGIEFSDMSLATVSTMGLSRKRFDAYVKAAKRIRGAPRPLIVESHLRPSPVSPEDEDKCPKIADIILEIDGKPIHRVSQLTELNLDSRESVEMVVLRGGEELTLTVPTTLAHPSTGTHVVQFFGAILHATHAAALEQVDSKNPSPLIPIKAPGVYVGGVSYGSPALDNIRPTHWILEVDGVSISSIGDLIGVVKSRKWKTGEYIRLKQVNRKGITSVVSIRVDERFWPVLAWKRQSSGSRRWIQERVSGLEFVEGII</sequence>
<dbReference type="EMBL" id="LN891130">
    <property type="protein sequence ID" value="CUS08505.1"/>
    <property type="molecule type" value="Genomic_DNA"/>
</dbReference>
<dbReference type="InterPro" id="IPR009003">
    <property type="entry name" value="Peptidase_S1_PA"/>
</dbReference>
<evidence type="ECO:0000313" key="4">
    <source>
        <dbReference type="EMBL" id="CUS08505.1"/>
    </source>
</evidence>
<dbReference type="AlphaFoldDB" id="A0A292PP99"/>
<dbReference type="GO" id="GO:0006915">
    <property type="term" value="P:apoptotic process"/>
    <property type="evidence" value="ECO:0007669"/>
    <property type="project" value="UniProtKB-KW"/>
</dbReference>
<dbReference type="CDD" id="cd06719">
    <property type="entry name" value="PDZ2-4_Nma111p-like"/>
    <property type="match status" value="1"/>
</dbReference>
<keyword evidence="1" id="KW-0053">Apoptosis</keyword>